<dbReference type="SUPFAM" id="SSF110849">
    <property type="entry name" value="ParB/Sulfiredoxin"/>
    <property type="match status" value="1"/>
</dbReference>
<dbReference type="InterPro" id="IPR050336">
    <property type="entry name" value="Chromosome_partition/occlusion"/>
</dbReference>
<dbReference type="InterPro" id="IPR057240">
    <property type="entry name" value="ParB_dimer_C"/>
</dbReference>
<dbReference type="SMART" id="SM00470">
    <property type="entry name" value="ParB"/>
    <property type="match status" value="1"/>
</dbReference>
<evidence type="ECO:0000313" key="8">
    <source>
        <dbReference type="Proteomes" id="UP001560685"/>
    </source>
</evidence>
<comment type="caution">
    <text evidence="7">The sequence shown here is derived from an EMBL/GenBank/DDBJ whole genome shotgun (WGS) entry which is preliminary data.</text>
</comment>
<evidence type="ECO:0000256" key="2">
    <source>
        <dbReference type="ARBA" id="ARBA00022829"/>
    </source>
</evidence>
<evidence type="ECO:0000256" key="4">
    <source>
        <dbReference type="ARBA" id="ARBA00025472"/>
    </source>
</evidence>
<keyword evidence="3" id="KW-0238">DNA-binding</keyword>
<comment type="function">
    <text evidence="4">Involved in chromosome partition. Localize to both poles of the predivisional cell following completion of DNA replication. Binds to the DNA origin of replication.</text>
</comment>
<dbReference type="Gene3D" id="3.90.1530.30">
    <property type="match status" value="1"/>
</dbReference>
<evidence type="ECO:0000256" key="5">
    <source>
        <dbReference type="SAM" id="MobiDB-lite"/>
    </source>
</evidence>
<dbReference type="Pfam" id="PF02195">
    <property type="entry name" value="ParB_N"/>
    <property type="match status" value="1"/>
</dbReference>
<dbReference type="NCBIfam" id="TIGR00180">
    <property type="entry name" value="parB_part"/>
    <property type="match status" value="1"/>
</dbReference>
<organism evidence="7 8">
    <name type="scientific">Hyphococcus lacteus</name>
    <dbReference type="NCBI Taxonomy" id="3143536"/>
    <lineage>
        <taxon>Bacteria</taxon>
        <taxon>Pseudomonadati</taxon>
        <taxon>Pseudomonadota</taxon>
        <taxon>Alphaproteobacteria</taxon>
        <taxon>Parvularculales</taxon>
        <taxon>Parvularculaceae</taxon>
        <taxon>Hyphococcus</taxon>
    </lineage>
</organism>
<proteinExistence type="inferred from homology"/>
<comment type="similarity">
    <text evidence="1">Belongs to the ParB family.</text>
</comment>
<feature type="compositionally biased region" description="Low complexity" evidence="5">
    <location>
        <begin position="246"/>
        <end position="255"/>
    </location>
</feature>
<dbReference type="InterPro" id="IPR041468">
    <property type="entry name" value="HTH_ParB/Spo0J"/>
</dbReference>
<keyword evidence="8" id="KW-1185">Reference proteome</keyword>
<feature type="compositionally biased region" description="Basic and acidic residues" evidence="5">
    <location>
        <begin position="227"/>
        <end position="245"/>
    </location>
</feature>
<evidence type="ECO:0000256" key="3">
    <source>
        <dbReference type="ARBA" id="ARBA00023125"/>
    </source>
</evidence>
<dbReference type="InterPro" id="IPR004437">
    <property type="entry name" value="ParB/RepB/Spo0J"/>
</dbReference>
<protein>
    <submittedName>
        <fullName evidence="7">ParB/RepB/Spo0J family partition protein</fullName>
    </submittedName>
</protein>
<keyword evidence="2" id="KW-0159">Chromosome partition</keyword>
<evidence type="ECO:0000256" key="1">
    <source>
        <dbReference type="ARBA" id="ARBA00006295"/>
    </source>
</evidence>
<dbReference type="PANTHER" id="PTHR33375:SF1">
    <property type="entry name" value="CHROMOSOME-PARTITIONING PROTEIN PARB-RELATED"/>
    <property type="match status" value="1"/>
</dbReference>
<dbReference type="Pfam" id="PF23552">
    <property type="entry name" value="ParB_C"/>
    <property type="match status" value="1"/>
</dbReference>
<dbReference type="Pfam" id="PF17762">
    <property type="entry name" value="HTH_ParB"/>
    <property type="match status" value="1"/>
</dbReference>
<evidence type="ECO:0000313" key="7">
    <source>
        <dbReference type="EMBL" id="MEX6632750.1"/>
    </source>
</evidence>
<dbReference type="RefSeq" id="WP_369312678.1">
    <property type="nucleotide sequence ID" value="NZ_JBEHZE010000001.1"/>
</dbReference>
<feature type="region of interest" description="Disordered" evidence="5">
    <location>
        <begin position="227"/>
        <end position="261"/>
    </location>
</feature>
<dbReference type="InterPro" id="IPR036086">
    <property type="entry name" value="ParB/Sulfiredoxin_sf"/>
</dbReference>
<dbReference type="PANTHER" id="PTHR33375">
    <property type="entry name" value="CHROMOSOME-PARTITIONING PROTEIN PARB-RELATED"/>
    <property type="match status" value="1"/>
</dbReference>
<dbReference type="Gene3D" id="1.10.10.2830">
    <property type="match status" value="1"/>
</dbReference>
<evidence type="ECO:0000259" key="6">
    <source>
        <dbReference type="SMART" id="SM00470"/>
    </source>
</evidence>
<dbReference type="CDD" id="cd16393">
    <property type="entry name" value="SPO0J_N"/>
    <property type="match status" value="1"/>
</dbReference>
<dbReference type="Proteomes" id="UP001560685">
    <property type="component" value="Unassembled WGS sequence"/>
</dbReference>
<dbReference type="EMBL" id="JBEHZE010000001">
    <property type="protein sequence ID" value="MEX6632750.1"/>
    <property type="molecule type" value="Genomic_DNA"/>
</dbReference>
<accession>A0ABV3Z1T3</accession>
<sequence>MAVAEKKKSKGLGRGLDALLGDAPSARRATPEPERAGPKRELPIEQLKPNADQPRRVFSTDAIEELATSIADKGMLQPILVRPLGKDEFEIVAGERRWRAAQKAKLHKVPVIIRELTDEETAEIALIENVQRVDLNPVEEAAAYQRLADEYKRTQDQIAKAVGKSRSHVANIMRLLALPKKTLDTLQRGEISMGHARALLGSATPDALCDAILKEGFSVRQTEALIRDSERPKTLDKKPNDEQKSSGKSNTSGGSKDADTRALERDLSNILGLEVAIDHSKKGAGSLSVNYLTLDQLDDLCRRLMGSGV</sequence>
<dbReference type="InterPro" id="IPR003115">
    <property type="entry name" value="ParB_N"/>
</dbReference>
<feature type="compositionally biased region" description="Basic and acidic residues" evidence="5">
    <location>
        <begin position="29"/>
        <end position="43"/>
    </location>
</feature>
<feature type="domain" description="ParB-like N-terminal" evidence="6">
    <location>
        <begin position="40"/>
        <end position="130"/>
    </location>
</feature>
<gene>
    <name evidence="7" type="ORF">ABFZ84_04240</name>
</gene>
<reference evidence="7 8" key="1">
    <citation type="submission" date="2024-05" db="EMBL/GenBank/DDBJ databases">
        <title>Three bacterial strains, DH-69, EH-24, and ECK-19 isolated from coastal sediments.</title>
        <authorList>
            <person name="Ye Y.-Q."/>
            <person name="Du Z.-J."/>
        </authorList>
    </citation>
    <scope>NUCLEOTIDE SEQUENCE [LARGE SCALE GENOMIC DNA]</scope>
    <source>
        <strain evidence="7 8">ECK-19</strain>
    </source>
</reference>
<feature type="region of interest" description="Disordered" evidence="5">
    <location>
        <begin position="1"/>
        <end position="56"/>
    </location>
</feature>
<name>A0ABV3Z1T3_9PROT</name>